<dbReference type="GO" id="GO:0043022">
    <property type="term" value="F:ribosome binding"/>
    <property type="evidence" value="ECO:0007669"/>
    <property type="project" value="TreeGrafter"/>
</dbReference>
<dbReference type="EMBL" id="ASGP02000001">
    <property type="protein sequence ID" value="KAH9527835.1"/>
    <property type="molecule type" value="Genomic_DNA"/>
</dbReference>
<dbReference type="OrthoDB" id="7249367at2759"/>
<evidence type="ECO:0000256" key="1">
    <source>
        <dbReference type="SAM" id="MobiDB-lite"/>
    </source>
</evidence>
<protein>
    <submittedName>
        <fullName evidence="2">Uncharacterized protein</fullName>
    </submittedName>
</protein>
<dbReference type="GO" id="GO:0005743">
    <property type="term" value="C:mitochondrial inner membrane"/>
    <property type="evidence" value="ECO:0007669"/>
    <property type="project" value="TreeGrafter"/>
</dbReference>
<evidence type="ECO:0000313" key="2">
    <source>
        <dbReference type="EMBL" id="KAH9527835.1"/>
    </source>
</evidence>
<dbReference type="Proteomes" id="UP000790347">
    <property type="component" value="Unassembled WGS sequence"/>
</dbReference>
<dbReference type="AlphaFoldDB" id="A0A922ID25"/>
<keyword evidence="3" id="KW-1185">Reference proteome</keyword>
<evidence type="ECO:0000313" key="3">
    <source>
        <dbReference type="Proteomes" id="UP000790347"/>
    </source>
</evidence>
<feature type="compositionally biased region" description="Acidic residues" evidence="1">
    <location>
        <begin position="93"/>
        <end position="109"/>
    </location>
</feature>
<proteinExistence type="predicted"/>
<dbReference type="PANTHER" id="PTHR13333">
    <property type="entry name" value="M-AAA PROTEASE-INTERACTING PROTEIN 1, MITOCHONDRIAL"/>
    <property type="match status" value="1"/>
</dbReference>
<reference evidence="2" key="2">
    <citation type="journal article" date="2022" name="Res Sq">
        <title>Comparative Genomics Reveals Insights into the Divergent Evolution of Astigmatic Mites and Household Pest Adaptations.</title>
        <authorList>
            <person name="Xiong Q."/>
            <person name="Wan A.T.-Y."/>
            <person name="Liu X.-Y."/>
            <person name="Fung C.S.-H."/>
            <person name="Xiao X."/>
            <person name="Malainual N."/>
            <person name="Hou J."/>
            <person name="Wang L."/>
            <person name="Wang M."/>
            <person name="Yang K."/>
            <person name="Cui Y."/>
            <person name="Leung E."/>
            <person name="Nong W."/>
            <person name="Shin S.-K."/>
            <person name="Au S."/>
            <person name="Jeong K.Y."/>
            <person name="Chew F.T."/>
            <person name="Hui J."/>
            <person name="Leung T.F."/>
            <person name="Tungtrongchitr A."/>
            <person name="Zhong N."/>
            <person name="Liu Z."/>
            <person name="Tsui S."/>
        </authorList>
    </citation>
    <scope>NUCLEOTIDE SEQUENCE</scope>
    <source>
        <strain evidence="2">Derf</strain>
        <tissue evidence="2">Whole organism</tissue>
    </source>
</reference>
<organism evidence="2 3">
    <name type="scientific">Dermatophagoides farinae</name>
    <name type="common">American house dust mite</name>
    <dbReference type="NCBI Taxonomy" id="6954"/>
    <lineage>
        <taxon>Eukaryota</taxon>
        <taxon>Metazoa</taxon>
        <taxon>Ecdysozoa</taxon>
        <taxon>Arthropoda</taxon>
        <taxon>Chelicerata</taxon>
        <taxon>Arachnida</taxon>
        <taxon>Acari</taxon>
        <taxon>Acariformes</taxon>
        <taxon>Sarcoptiformes</taxon>
        <taxon>Astigmata</taxon>
        <taxon>Psoroptidia</taxon>
        <taxon>Analgoidea</taxon>
        <taxon>Pyroglyphidae</taxon>
        <taxon>Dermatophagoidinae</taxon>
        <taxon>Dermatophagoides</taxon>
    </lineage>
</organism>
<gene>
    <name evidence="2" type="ORF">DERF_001828</name>
</gene>
<name>A0A922ID25_DERFA</name>
<reference evidence="2" key="1">
    <citation type="submission" date="2013-05" db="EMBL/GenBank/DDBJ databases">
        <authorList>
            <person name="Yim A.K.Y."/>
            <person name="Chan T.F."/>
            <person name="Ji K.M."/>
            <person name="Liu X.Y."/>
            <person name="Zhou J.W."/>
            <person name="Li R.Q."/>
            <person name="Yang K.Y."/>
            <person name="Li J."/>
            <person name="Li M."/>
            <person name="Law P.T.W."/>
            <person name="Wu Y.L."/>
            <person name="Cai Z.L."/>
            <person name="Qin H."/>
            <person name="Bao Y."/>
            <person name="Leung R.K.K."/>
            <person name="Ng P.K.S."/>
            <person name="Zou J."/>
            <person name="Zhong X.J."/>
            <person name="Ran P.X."/>
            <person name="Zhong N.S."/>
            <person name="Liu Z.G."/>
            <person name="Tsui S.K.W."/>
        </authorList>
    </citation>
    <scope>NUCLEOTIDE SEQUENCE</scope>
    <source>
        <strain evidence="2">Derf</strain>
        <tissue evidence="2">Whole organism</tissue>
    </source>
</reference>
<accession>A0A922ID25</accession>
<sequence>MLWSYLFEVDFVYFDQAMVIIKPFLYRPLPLASRWFKCINRQFSSQRTIIQALDPIVSMTKGVNHKIKEKILIKSRTTIRPLSSSSSGTSEKSDDDSNNQKGDEDDDEQGSIPLLMNFIPRGMPNLFMSLKNFYIINMVIRNQIDRNFTFKDFVEGAKQALIHVSSHLANNQLDDLEGFIEPNALTEIRRNYEKLSMAQRQEFQLQANDIVLCFAHHINVTTMKEEFTGTRKHVVNLFIVFDCIKNLQETLEEKARSNQKINARELFREFNDHKFICNYEFQREYIEGVHGVDDMKKTDWIITKLLHIKEKDLIKLYM</sequence>
<dbReference type="GO" id="GO:0032979">
    <property type="term" value="P:protein insertion into mitochondrial inner membrane from matrix"/>
    <property type="evidence" value="ECO:0007669"/>
    <property type="project" value="TreeGrafter"/>
</dbReference>
<dbReference type="PANTHER" id="PTHR13333:SF5">
    <property type="entry name" value="M-AAA PROTEASE-INTERACTING PROTEIN 1, MITOCHONDRIAL"/>
    <property type="match status" value="1"/>
</dbReference>
<feature type="region of interest" description="Disordered" evidence="1">
    <location>
        <begin position="79"/>
        <end position="111"/>
    </location>
</feature>
<comment type="caution">
    <text evidence="2">The sequence shown here is derived from an EMBL/GenBank/DDBJ whole genome shotgun (WGS) entry which is preliminary data.</text>
</comment>